<dbReference type="SUPFAM" id="SSF48150">
    <property type="entry name" value="DNA-glycosylase"/>
    <property type="match status" value="1"/>
</dbReference>
<accession>A0A1E5KXZ7</accession>
<keyword evidence="1" id="KW-0479">Metal-binding</keyword>
<gene>
    <name evidence="2" type="ORF">BCR26_12130</name>
</gene>
<keyword evidence="3" id="KW-1185">Reference proteome</keyword>
<dbReference type="AlphaFoldDB" id="A0A1E5KXZ7"/>
<dbReference type="InterPro" id="IPR005019">
    <property type="entry name" value="Adenine_glyco"/>
</dbReference>
<feature type="binding site" evidence="1">
    <location>
        <position position="5"/>
    </location>
    <ligand>
        <name>Zn(2+)</name>
        <dbReference type="ChEBI" id="CHEBI:29105"/>
    </ligand>
</feature>
<dbReference type="EMBL" id="MIEK01000017">
    <property type="protein sequence ID" value="OEH82678.1"/>
    <property type="molecule type" value="Genomic_DNA"/>
</dbReference>
<name>A0A1E5KXZ7_9ENTE</name>
<dbReference type="PANTHER" id="PTHR30037:SF4">
    <property type="entry name" value="DNA-3-METHYLADENINE GLYCOSYLASE I"/>
    <property type="match status" value="1"/>
</dbReference>
<dbReference type="PANTHER" id="PTHR30037">
    <property type="entry name" value="DNA-3-METHYLADENINE GLYCOSYLASE 1"/>
    <property type="match status" value="1"/>
</dbReference>
<proteinExistence type="predicted"/>
<organism evidence="2 3">
    <name type="scientific">Enterococcus rivorum</name>
    <dbReference type="NCBI Taxonomy" id="762845"/>
    <lineage>
        <taxon>Bacteria</taxon>
        <taxon>Bacillati</taxon>
        <taxon>Bacillota</taxon>
        <taxon>Bacilli</taxon>
        <taxon>Lactobacillales</taxon>
        <taxon>Enterococcaceae</taxon>
        <taxon>Enterococcus</taxon>
    </lineage>
</organism>
<sequence length="185" mass="21736">MMHYHDEVWGVPLYEDQKLFRKMILDINQAGLSWQTILNKEAGFDQAYDFFEIEKVATFDEKKVEELMNNSAIIRNRRKIEAAIHNAKKVIEIQNEYGSFSKYLWSFNQCQVMNNEYNDEREIPTTNDLSDAIAKDLKKKGFKFVGSTIIYAFLQATGMINDHVTSCFRHQEVMNLTKKKRTDCK</sequence>
<dbReference type="Gene3D" id="1.10.340.30">
    <property type="entry name" value="Hypothetical protein, domain 2"/>
    <property type="match status" value="1"/>
</dbReference>
<dbReference type="InterPro" id="IPR011257">
    <property type="entry name" value="DNA_glycosylase"/>
</dbReference>
<dbReference type="GO" id="GO:0046872">
    <property type="term" value="F:metal ion binding"/>
    <property type="evidence" value="ECO:0007669"/>
    <property type="project" value="UniProtKB-KW"/>
</dbReference>
<dbReference type="Proteomes" id="UP000095256">
    <property type="component" value="Unassembled WGS sequence"/>
</dbReference>
<dbReference type="GO" id="GO:0006284">
    <property type="term" value="P:base-excision repair"/>
    <property type="evidence" value="ECO:0007669"/>
    <property type="project" value="InterPro"/>
</dbReference>
<feature type="binding site" evidence="1">
    <location>
        <position position="163"/>
    </location>
    <ligand>
        <name>Zn(2+)</name>
        <dbReference type="ChEBI" id="CHEBI:29105"/>
    </ligand>
</feature>
<feature type="binding site" evidence="1">
    <location>
        <position position="167"/>
    </location>
    <ligand>
        <name>Zn(2+)</name>
        <dbReference type="ChEBI" id="CHEBI:29105"/>
    </ligand>
</feature>
<evidence type="ECO:0000313" key="3">
    <source>
        <dbReference type="Proteomes" id="UP000095256"/>
    </source>
</evidence>
<keyword evidence="1" id="KW-0862">Zinc</keyword>
<protein>
    <submittedName>
        <fullName evidence="2">3-methyladenine DNA glycosylase</fullName>
    </submittedName>
</protein>
<dbReference type="GO" id="GO:0008725">
    <property type="term" value="F:DNA-3-methyladenine glycosylase activity"/>
    <property type="evidence" value="ECO:0007669"/>
    <property type="project" value="InterPro"/>
</dbReference>
<comment type="caution">
    <text evidence="2">The sequence shown here is derived from an EMBL/GenBank/DDBJ whole genome shotgun (WGS) entry which is preliminary data.</text>
</comment>
<evidence type="ECO:0000256" key="1">
    <source>
        <dbReference type="PIRSR" id="PIRSR605019-1"/>
    </source>
</evidence>
<dbReference type="STRING" id="762845.BCR26_12130"/>
<evidence type="ECO:0000313" key="2">
    <source>
        <dbReference type="EMBL" id="OEH82678.1"/>
    </source>
</evidence>
<dbReference type="InterPro" id="IPR052891">
    <property type="entry name" value="DNA-3mA_glycosylase"/>
</dbReference>
<dbReference type="Pfam" id="PF03352">
    <property type="entry name" value="Adenine_glyco"/>
    <property type="match status" value="1"/>
</dbReference>
<reference evidence="2 3" key="1">
    <citation type="submission" date="2016-09" db="EMBL/GenBank/DDBJ databases">
        <authorList>
            <person name="Capua I."/>
            <person name="De Benedictis P."/>
            <person name="Joannis T."/>
            <person name="Lombin L.H."/>
            <person name="Cattoli G."/>
        </authorList>
    </citation>
    <scope>NUCLEOTIDE SEQUENCE [LARGE SCALE GENOMIC DNA]</scope>
    <source>
        <strain evidence="2 3">LMG 25899</strain>
    </source>
</reference>